<dbReference type="InterPro" id="IPR013714">
    <property type="entry name" value="Golgi_TVP15"/>
</dbReference>
<dbReference type="PANTHER" id="PTHR28128:SF3">
    <property type="entry name" value="CHROMOSOME UNDETERMINED SCAFFOLD_46, WHOLE GENOME SHOTGUN SEQUENCE"/>
    <property type="match status" value="1"/>
</dbReference>
<dbReference type="EMBL" id="JBBJCI010000423">
    <property type="protein sequence ID" value="KAK7230793.1"/>
    <property type="molecule type" value="Genomic_DNA"/>
</dbReference>
<evidence type="ECO:0000256" key="3">
    <source>
        <dbReference type="ARBA" id="ARBA00022989"/>
    </source>
</evidence>
<evidence type="ECO:0000313" key="7">
    <source>
        <dbReference type="Proteomes" id="UP001363151"/>
    </source>
</evidence>
<keyword evidence="2 5" id="KW-0812">Transmembrane</keyword>
<gene>
    <name evidence="6" type="ORF">SO694_00075065</name>
</gene>
<sequence length="152" mass="16516">MPMNKALVLNIAGLLLSSTMMLAGVVMCATNLDVEDARDFMIGIYLLAFGIFGAATEFWPWLTKHLLVLDTWFGKGLFFIFWGFLMLDGSPGWMIFSLAFVCSGCGFVGCSFCVDGEMNHLCNKRYKAPVTSREATMTAGAPPPHPGAPAAF</sequence>
<accession>A0ABR1FHD3</accession>
<keyword evidence="3 5" id="KW-1133">Transmembrane helix</keyword>
<comment type="subcellular location">
    <subcellularLocation>
        <location evidence="1">Membrane</location>
        <topology evidence="1">Multi-pass membrane protein</topology>
    </subcellularLocation>
</comment>
<evidence type="ECO:0000256" key="4">
    <source>
        <dbReference type="ARBA" id="ARBA00023136"/>
    </source>
</evidence>
<feature type="transmembrane region" description="Helical" evidence="5">
    <location>
        <begin position="66"/>
        <end position="87"/>
    </location>
</feature>
<proteinExistence type="predicted"/>
<reference evidence="6 7" key="1">
    <citation type="submission" date="2024-03" db="EMBL/GenBank/DDBJ databases">
        <title>Aureococcus anophagefferens CCMP1851 and Kratosvirus quantuckense: Draft genome of a second virus-susceptible host strain in the model system.</title>
        <authorList>
            <person name="Chase E."/>
            <person name="Truchon A.R."/>
            <person name="Schepens W."/>
            <person name="Wilhelm S.W."/>
        </authorList>
    </citation>
    <scope>NUCLEOTIDE SEQUENCE [LARGE SCALE GENOMIC DNA]</scope>
    <source>
        <strain evidence="6 7">CCMP1851</strain>
    </source>
</reference>
<comment type="caution">
    <text evidence="6">The sequence shown here is derived from an EMBL/GenBank/DDBJ whole genome shotgun (WGS) entry which is preliminary data.</text>
</comment>
<evidence type="ECO:0000256" key="5">
    <source>
        <dbReference type="SAM" id="Phobius"/>
    </source>
</evidence>
<protein>
    <recommendedName>
        <fullName evidence="8">Transmembrane protein</fullName>
    </recommendedName>
</protein>
<name>A0ABR1FHD3_AURAN</name>
<organism evidence="6 7">
    <name type="scientific">Aureococcus anophagefferens</name>
    <name type="common">Harmful bloom alga</name>
    <dbReference type="NCBI Taxonomy" id="44056"/>
    <lineage>
        <taxon>Eukaryota</taxon>
        <taxon>Sar</taxon>
        <taxon>Stramenopiles</taxon>
        <taxon>Ochrophyta</taxon>
        <taxon>Pelagophyceae</taxon>
        <taxon>Pelagomonadales</taxon>
        <taxon>Pelagomonadaceae</taxon>
        <taxon>Aureococcus</taxon>
    </lineage>
</organism>
<dbReference type="Proteomes" id="UP001363151">
    <property type="component" value="Unassembled WGS sequence"/>
</dbReference>
<evidence type="ECO:0000256" key="1">
    <source>
        <dbReference type="ARBA" id="ARBA00004141"/>
    </source>
</evidence>
<evidence type="ECO:0000313" key="6">
    <source>
        <dbReference type="EMBL" id="KAK7230793.1"/>
    </source>
</evidence>
<keyword evidence="7" id="KW-1185">Reference proteome</keyword>
<feature type="transmembrane region" description="Helical" evidence="5">
    <location>
        <begin position="38"/>
        <end position="59"/>
    </location>
</feature>
<evidence type="ECO:0000256" key="2">
    <source>
        <dbReference type="ARBA" id="ARBA00022692"/>
    </source>
</evidence>
<feature type="transmembrane region" description="Helical" evidence="5">
    <location>
        <begin position="93"/>
        <end position="114"/>
    </location>
</feature>
<keyword evidence="4 5" id="KW-0472">Membrane</keyword>
<dbReference type="PANTHER" id="PTHR28128">
    <property type="entry name" value="GOLGI APPARATUS MEMBRANE PROTEIN TVP15"/>
    <property type="match status" value="1"/>
</dbReference>
<evidence type="ECO:0008006" key="8">
    <source>
        <dbReference type="Google" id="ProtNLM"/>
    </source>
</evidence>